<dbReference type="GO" id="GO:0005509">
    <property type="term" value="F:calcium ion binding"/>
    <property type="evidence" value="ECO:0007669"/>
    <property type="project" value="InterPro"/>
</dbReference>
<accession>H2XX33</accession>
<dbReference type="InterPro" id="IPR002048">
    <property type="entry name" value="EF_hand_dom"/>
</dbReference>
<organism evidence="2 3">
    <name type="scientific">Ciona intestinalis</name>
    <name type="common">Transparent sea squirt</name>
    <name type="synonym">Ascidia intestinalis</name>
    <dbReference type="NCBI Taxonomy" id="7719"/>
    <lineage>
        <taxon>Eukaryota</taxon>
        <taxon>Metazoa</taxon>
        <taxon>Chordata</taxon>
        <taxon>Tunicata</taxon>
        <taxon>Ascidiacea</taxon>
        <taxon>Phlebobranchia</taxon>
        <taxon>Cionidae</taxon>
        <taxon>Ciona</taxon>
    </lineage>
</organism>
<dbReference type="Ensembl" id="ENSCINT00000033808.1">
    <property type="protein sequence ID" value="ENSCINP00000034217.1"/>
    <property type="gene ID" value="ENSCING00000022024.1"/>
</dbReference>
<evidence type="ECO:0000256" key="1">
    <source>
        <dbReference type="SAM" id="MobiDB-lite"/>
    </source>
</evidence>
<dbReference type="AlphaFoldDB" id="H2XX33"/>
<evidence type="ECO:0000313" key="3">
    <source>
        <dbReference type="Proteomes" id="UP000008144"/>
    </source>
</evidence>
<feature type="region of interest" description="Disordered" evidence="1">
    <location>
        <begin position="1"/>
        <end position="33"/>
    </location>
</feature>
<dbReference type="InterPro" id="IPR011992">
    <property type="entry name" value="EF-hand-dom_pair"/>
</dbReference>
<feature type="compositionally biased region" description="Polar residues" evidence="1">
    <location>
        <begin position="1"/>
        <end position="12"/>
    </location>
</feature>
<proteinExistence type="predicted"/>
<evidence type="ECO:0000313" key="2">
    <source>
        <dbReference type="Ensembl" id="ENSCINP00000034217.1"/>
    </source>
</evidence>
<dbReference type="Gene3D" id="1.10.238.10">
    <property type="entry name" value="EF-hand"/>
    <property type="match status" value="1"/>
</dbReference>
<dbReference type="InParanoid" id="H2XX33"/>
<reference evidence="3" key="1">
    <citation type="journal article" date="2002" name="Science">
        <title>The draft genome of Ciona intestinalis: insights into chordate and vertebrate origins.</title>
        <authorList>
            <person name="Dehal P."/>
            <person name="Satou Y."/>
            <person name="Campbell R.K."/>
            <person name="Chapman J."/>
            <person name="Degnan B."/>
            <person name="De Tomaso A."/>
            <person name="Davidson B."/>
            <person name="Di Gregorio A."/>
            <person name="Gelpke M."/>
            <person name="Goodstein D.M."/>
            <person name="Harafuji N."/>
            <person name="Hastings K.E."/>
            <person name="Ho I."/>
            <person name="Hotta K."/>
            <person name="Huang W."/>
            <person name="Kawashima T."/>
            <person name="Lemaire P."/>
            <person name="Martinez D."/>
            <person name="Meinertzhagen I.A."/>
            <person name="Necula S."/>
            <person name="Nonaka M."/>
            <person name="Putnam N."/>
            <person name="Rash S."/>
            <person name="Saiga H."/>
            <person name="Satake M."/>
            <person name="Terry A."/>
            <person name="Yamada L."/>
            <person name="Wang H.G."/>
            <person name="Awazu S."/>
            <person name="Azumi K."/>
            <person name="Boore J."/>
            <person name="Branno M."/>
            <person name="Chin-Bow S."/>
            <person name="DeSantis R."/>
            <person name="Doyle S."/>
            <person name="Francino P."/>
            <person name="Keys D.N."/>
            <person name="Haga S."/>
            <person name="Hayashi H."/>
            <person name="Hino K."/>
            <person name="Imai K.S."/>
            <person name="Inaba K."/>
            <person name="Kano S."/>
            <person name="Kobayashi K."/>
            <person name="Kobayashi M."/>
            <person name="Lee B.I."/>
            <person name="Makabe K.W."/>
            <person name="Manohar C."/>
            <person name="Matassi G."/>
            <person name="Medina M."/>
            <person name="Mochizuki Y."/>
            <person name="Mount S."/>
            <person name="Morishita T."/>
            <person name="Miura S."/>
            <person name="Nakayama A."/>
            <person name="Nishizaka S."/>
            <person name="Nomoto H."/>
            <person name="Ohta F."/>
            <person name="Oishi K."/>
            <person name="Rigoutsos I."/>
            <person name="Sano M."/>
            <person name="Sasaki A."/>
            <person name="Sasakura Y."/>
            <person name="Shoguchi E."/>
            <person name="Shin-i T."/>
            <person name="Spagnuolo A."/>
            <person name="Stainier D."/>
            <person name="Suzuki M.M."/>
            <person name="Tassy O."/>
            <person name="Takatori N."/>
            <person name="Tokuoka M."/>
            <person name="Yagi K."/>
            <person name="Yoshizaki F."/>
            <person name="Wada S."/>
            <person name="Zhang C."/>
            <person name="Hyatt P.D."/>
            <person name="Larimer F."/>
            <person name="Detter C."/>
            <person name="Doggett N."/>
            <person name="Glavina T."/>
            <person name="Hawkins T."/>
            <person name="Richardson P."/>
            <person name="Lucas S."/>
            <person name="Kohara Y."/>
            <person name="Levine M."/>
            <person name="Satoh N."/>
            <person name="Rokhsar D.S."/>
        </authorList>
    </citation>
    <scope>NUCLEOTIDE SEQUENCE [LARGE SCALE GENOMIC DNA]</scope>
</reference>
<reference evidence="2" key="2">
    <citation type="submission" date="2025-08" db="UniProtKB">
        <authorList>
            <consortium name="Ensembl"/>
        </authorList>
    </citation>
    <scope>IDENTIFICATION</scope>
</reference>
<keyword evidence="3" id="KW-1185">Reference proteome</keyword>
<dbReference type="CDD" id="cd00051">
    <property type="entry name" value="EFh"/>
    <property type="match status" value="1"/>
</dbReference>
<evidence type="ECO:0008006" key="4">
    <source>
        <dbReference type="Google" id="ProtNLM"/>
    </source>
</evidence>
<protein>
    <recommendedName>
        <fullName evidence="4">EF-hand domain-containing protein</fullName>
    </recommendedName>
</protein>
<dbReference type="Proteomes" id="UP000008144">
    <property type="component" value="Unassembled WGS sequence"/>
</dbReference>
<dbReference type="SUPFAM" id="SSF47473">
    <property type="entry name" value="EF-hand"/>
    <property type="match status" value="1"/>
</dbReference>
<dbReference type="HOGENOM" id="CLU_2229130_0_0_1"/>
<sequence length="106" mass="12177">NYSYRGNYTTLQRHPLSAAPSNESEDTLVSRRIKPQVGSKDLPSLTRALRKEDTDDVGKIPVQAFRKILSAYGVNFKSNDLYKLLSRYDRNMSQKVSYERFLKAMA</sequence>
<reference evidence="2" key="3">
    <citation type="submission" date="2025-09" db="UniProtKB">
        <authorList>
            <consortium name="Ensembl"/>
        </authorList>
    </citation>
    <scope>IDENTIFICATION</scope>
</reference>
<name>H2XX33_CIOIN</name>